<keyword evidence="2" id="KW-0472">Membrane</keyword>
<comment type="subcellular location">
    <subcellularLocation>
        <location evidence="1">Membrane</location>
    </subcellularLocation>
</comment>
<comment type="caution">
    <text evidence="5">The sequence shown here is derived from an EMBL/GenBank/DDBJ whole genome shotgun (WGS) entry which is preliminary data.</text>
</comment>
<dbReference type="PANTHER" id="PTHR22625:SF70">
    <property type="entry name" value="PLEXIN A, ISOFORM A"/>
    <property type="match status" value="1"/>
</dbReference>
<dbReference type="Pfam" id="PF17960">
    <property type="entry name" value="TIG_plexin"/>
    <property type="match status" value="1"/>
</dbReference>
<keyword evidence="6" id="KW-1185">Reference proteome</keyword>
<dbReference type="Gene3D" id="2.130.10.10">
    <property type="entry name" value="YVTN repeat-like/Quinoprotein amine dehydrogenase"/>
    <property type="match status" value="1"/>
</dbReference>
<evidence type="ECO:0000313" key="5">
    <source>
        <dbReference type="EMBL" id="CAF4678946.1"/>
    </source>
</evidence>
<dbReference type="Gene3D" id="2.60.40.10">
    <property type="entry name" value="Immunoglobulins"/>
    <property type="match status" value="1"/>
</dbReference>
<dbReference type="GO" id="GO:0030334">
    <property type="term" value="P:regulation of cell migration"/>
    <property type="evidence" value="ECO:0007669"/>
    <property type="project" value="TreeGrafter"/>
</dbReference>
<dbReference type="PANTHER" id="PTHR22625">
    <property type="entry name" value="PLEXIN"/>
    <property type="match status" value="1"/>
</dbReference>
<name>A0A821GZ08_9BILA</name>
<proteinExistence type="predicted"/>
<dbReference type="EMBL" id="CAJOBP010032547">
    <property type="protein sequence ID" value="CAF4678946.1"/>
    <property type="molecule type" value="Genomic_DNA"/>
</dbReference>
<sequence>MMLDKNNRFLYGATKTQIFQVDLHDCNRFKTCSSCLSTQNPYCGWGTTINRCTIQQNENNDKRRFRWLQIYESCPTIIETAPVVISKGKSDRLHLKVASVPDDSTSKYFCSFALTSLLTETEENDTDTPIYISNAIKYENYITCYSPPPQALSNIAHDSIVIHLLYNDIILAEKNITFYDCSSYVT</sequence>
<evidence type="ECO:0000256" key="2">
    <source>
        <dbReference type="ARBA" id="ARBA00023136"/>
    </source>
</evidence>
<accession>A0A821GZ08</accession>
<dbReference type="InterPro" id="IPR013783">
    <property type="entry name" value="Ig-like_fold"/>
</dbReference>
<dbReference type="AlphaFoldDB" id="A0A821GZ08"/>
<dbReference type="Pfam" id="PF01437">
    <property type="entry name" value="PSI"/>
    <property type="match status" value="1"/>
</dbReference>
<dbReference type="Proteomes" id="UP000663873">
    <property type="component" value="Unassembled WGS sequence"/>
</dbReference>
<organism evidence="5 6">
    <name type="scientific">Rotaria socialis</name>
    <dbReference type="NCBI Taxonomy" id="392032"/>
    <lineage>
        <taxon>Eukaryota</taxon>
        <taxon>Metazoa</taxon>
        <taxon>Spiralia</taxon>
        <taxon>Gnathifera</taxon>
        <taxon>Rotifera</taxon>
        <taxon>Eurotatoria</taxon>
        <taxon>Bdelloidea</taxon>
        <taxon>Philodinida</taxon>
        <taxon>Philodinidae</taxon>
        <taxon>Rotaria</taxon>
    </lineage>
</organism>
<protein>
    <recommendedName>
        <fullName evidence="4">PSI domain-containing protein</fullName>
    </recommendedName>
</protein>
<evidence type="ECO:0000256" key="1">
    <source>
        <dbReference type="ARBA" id="ARBA00004370"/>
    </source>
</evidence>
<feature type="non-terminal residue" evidence="5">
    <location>
        <position position="1"/>
    </location>
</feature>
<gene>
    <name evidence="5" type="ORF">UJA718_LOCUS35142</name>
</gene>
<keyword evidence="3" id="KW-0325">Glycoprotein</keyword>
<reference evidence="5" key="1">
    <citation type="submission" date="2021-02" db="EMBL/GenBank/DDBJ databases">
        <authorList>
            <person name="Nowell W R."/>
        </authorList>
    </citation>
    <scope>NUCLEOTIDE SEQUENCE</scope>
</reference>
<dbReference type="GO" id="GO:0005886">
    <property type="term" value="C:plasma membrane"/>
    <property type="evidence" value="ECO:0007669"/>
    <property type="project" value="TreeGrafter"/>
</dbReference>
<dbReference type="InterPro" id="IPR015943">
    <property type="entry name" value="WD40/YVTN_repeat-like_dom_sf"/>
</dbReference>
<evidence type="ECO:0000256" key="3">
    <source>
        <dbReference type="ARBA" id="ARBA00023180"/>
    </source>
</evidence>
<dbReference type="InterPro" id="IPR031148">
    <property type="entry name" value="Plexin"/>
</dbReference>
<evidence type="ECO:0000259" key="4">
    <source>
        <dbReference type="SMART" id="SM00423"/>
    </source>
</evidence>
<evidence type="ECO:0000313" key="6">
    <source>
        <dbReference type="Proteomes" id="UP000663873"/>
    </source>
</evidence>
<dbReference type="SMART" id="SM00423">
    <property type="entry name" value="PSI"/>
    <property type="match status" value="1"/>
</dbReference>
<dbReference type="InterPro" id="IPR002165">
    <property type="entry name" value="Plexin_repeat"/>
</dbReference>
<dbReference type="GO" id="GO:0002116">
    <property type="term" value="C:semaphorin receptor complex"/>
    <property type="evidence" value="ECO:0007669"/>
    <property type="project" value="TreeGrafter"/>
</dbReference>
<dbReference type="InterPro" id="IPR041019">
    <property type="entry name" value="TIG1_plexin"/>
</dbReference>
<dbReference type="GO" id="GO:0017154">
    <property type="term" value="F:semaphorin receptor activity"/>
    <property type="evidence" value="ECO:0007669"/>
    <property type="project" value="InterPro"/>
</dbReference>
<dbReference type="InterPro" id="IPR016201">
    <property type="entry name" value="PSI"/>
</dbReference>
<dbReference type="SUPFAM" id="SSF103575">
    <property type="entry name" value="Plexin repeat"/>
    <property type="match status" value="1"/>
</dbReference>
<feature type="domain" description="PSI" evidence="4">
    <location>
        <begin position="25"/>
        <end position="75"/>
    </location>
</feature>